<organism evidence="3 7">
    <name type="scientific">Orbilia oligospora</name>
    <name type="common">Nematode-trapping fungus</name>
    <name type="synonym">Arthrobotrys oligospora</name>
    <dbReference type="NCBI Taxonomy" id="2813651"/>
    <lineage>
        <taxon>Eukaryota</taxon>
        <taxon>Fungi</taxon>
        <taxon>Dikarya</taxon>
        <taxon>Ascomycota</taxon>
        <taxon>Pezizomycotina</taxon>
        <taxon>Orbiliomycetes</taxon>
        <taxon>Orbiliales</taxon>
        <taxon>Orbiliaceae</taxon>
        <taxon>Orbilia</taxon>
    </lineage>
</organism>
<dbReference type="EMBL" id="WIPF01000185">
    <property type="protein sequence ID" value="KAF3201150.1"/>
    <property type="molecule type" value="Genomic_DNA"/>
</dbReference>
<evidence type="ECO:0000313" key="2">
    <source>
        <dbReference type="EMBL" id="KAF3196235.1"/>
    </source>
</evidence>
<name>A0A6G1MHK8_ORBOL</name>
<evidence type="ECO:0000313" key="4">
    <source>
        <dbReference type="EMBL" id="KAF3201150.1"/>
    </source>
</evidence>
<dbReference type="Proteomes" id="UP000614610">
    <property type="component" value="Unassembled WGS sequence"/>
</dbReference>
<reference evidence="5 6" key="1">
    <citation type="submission" date="2019-06" db="EMBL/GenBank/DDBJ databases">
        <authorList>
            <person name="Palmer J.M."/>
        </authorList>
    </citation>
    <scope>NUCLEOTIDE SEQUENCE</scope>
    <source>
        <strain evidence="2 5">TWF106</strain>
        <strain evidence="4 6">TWF191</strain>
        <strain evidence="3">TWF679</strain>
    </source>
</reference>
<evidence type="ECO:0000313" key="3">
    <source>
        <dbReference type="EMBL" id="KAF3196676.1"/>
    </source>
</evidence>
<dbReference type="AlphaFoldDB" id="A0A6G1MHK8"/>
<dbReference type="Proteomes" id="UP000483672">
    <property type="component" value="Unassembled WGS sequence"/>
</dbReference>
<dbReference type="Pfam" id="PF19535">
    <property type="entry name" value="DUF6060"/>
    <property type="match status" value="1"/>
</dbReference>
<dbReference type="InterPro" id="IPR045702">
    <property type="entry name" value="DUF6060"/>
</dbReference>
<evidence type="ECO:0000313" key="7">
    <source>
        <dbReference type="Proteomes" id="UP000614610"/>
    </source>
</evidence>
<sequence length="249" mass="26668">MYFLLPTLLIIPSVLGDCRRFNTTERWISGYKFLDTVTQVSDYTVCNGTTANTENPRSSCGEGNVCAVIPEGGISASARFSVPPTNNSTEALETFFKLVTKAVEGNGNGNGANNVLPPAYELCVSIANETETLPQAYCIEPGQSGWLRYEPEYVCVNGIAEECTDGPFESGTELMVCGPDKLSGGQLKLSENRTIEQNGQSYRASDENPAVKSQLTCAPAKPSLGIMGFTIKAWSSGIVGLTIMAGFFL</sequence>
<gene>
    <name evidence="2" type="ORF">TWF106_005171</name>
    <name evidence="4" type="ORF">TWF191_003467</name>
    <name evidence="3" type="ORF">TWF679_004556</name>
</gene>
<feature type="chain" id="PRO_5041090795" evidence="1">
    <location>
        <begin position="17"/>
        <end position="249"/>
    </location>
</feature>
<dbReference type="OrthoDB" id="5416372at2759"/>
<evidence type="ECO:0000313" key="5">
    <source>
        <dbReference type="Proteomes" id="UP000472727"/>
    </source>
</evidence>
<protein>
    <submittedName>
        <fullName evidence="3">Uncharacterized protein</fullName>
    </submittedName>
</protein>
<feature type="signal peptide" evidence="1">
    <location>
        <begin position="1"/>
        <end position="16"/>
    </location>
</feature>
<keyword evidence="1" id="KW-0732">Signal</keyword>
<dbReference type="EMBL" id="WIWT01000207">
    <property type="protein sequence ID" value="KAF3196676.1"/>
    <property type="molecule type" value="Genomic_DNA"/>
</dbReference>
<evidence type="ECO:0000256" key="1">
    <source>
        <dbReference type="SAM" id="SignalP"/>
    </source>
</evidence>
<evidence type="ECO:0000313" key="6">
    <source>
        <dbReference type="Proteomes" id="UP000483672"/>
    </source>
</evidence>
<dbReference type="Proteomes" id="UP000472727">
    <property type="component" value="Unassembled WGS sequence"/>
</dbReference>
<accession>A0A6G1MHK8</accession>
<proteinExistence type="predicted"/>
<dbReference type="EMBL" id="WIWS01000233">
    <property type="protein sequence ID" value="KAF3196235.1"/>
    <property type="molecule type" value="Genomic_DNA"/>
</dbReference>
<comment type="caution">
    <text evidence="3">The sequence shown here is derived from an EMBL/GenBank/DDBJ whole genome shotgun (WGS) entry which is preliminary data.</text>
</comment>